<dbReference type="Gene3D" id="1.10.357.10">
    <property type="entry name" value="Tetracycline Repressor, domain 2"/>
    <property type="match status" value="1"/>
</dbReference>
<evidence type="ECO:0000313" key="3">
    <source>
        <dbReference type="Proteomes" id="UP000475666"/>
    </source>
</evidence>
<organism evidence="2 3">
    <name type="scientific">Streptomyces rubrogriseus</name>
    <dbReference type="NCBI Taxonomy" id="194673"/>
    <lineage>
        <taxon>Bacteria</taxon>
        <taxon>Bacillati</taxon>
        <taxon>Actinomycetota</taxon>
        <taxon>Actinomycetes</taxon>
        <taxon>Kitasatosporales</taxon>
        <taxon>Streptomycetaceae</taxon>
        <taxon>Streptomyces</taxon>
        <taxon>Streptomyces violaceoruber group</taxon>
    </lineage>
</organism>
<sequence length="167" mass="17551">MRAVTLSDIAALTGINKSAVRRYVEIREGIYLRHRRVLATVSGRVAGSAGVADGTTGEVATALWRTPVCQPLLCGLLTHAALLLGRHVSAEAVLAYSMAAHAGLDDMTQVGTRFQALLGEDAALEIIGTVSLLAGALWQLSVPPEVLARLLRQEARLAQPPSTSCSA</sequence>
<feature type="domain" description="Tetracyclin repressor-like C-terminal" evidence="1">
    <location>
        <begin position="58"/>
        <end position="159"/>
    </location>
</feature>
<comment type="caution">
    <text evidence="2">The sequence shown here is derived from an EMBL/GenBank/DDBJ whole genome shotgun (WGS) entry which is preliminary data.</text>
</comment>
<evidence type="ECO:0000313" key="2">
    <source>
        <dbReference type="EMBL" id="NEC34698.1"/>
    </source>
</evidence>
<dbReference type="EMBL" id="JAAGMQ010000458">
    <property type="protein sequence ID" value="NEC34698.1"/>
    <property type="molecule type" value="Genomic_DNA"/>
</dbReference>
<name>A0A6G3TEG2_9ACTN</name>
<dbReference type="Proteomes" id="UP000475666">
    <property type="component" value="Unassembled WGS sequence"/>
</dbReference>
<accession>A0A6G3TEG2</accession>
<protein>
    <recommendedName>
        <fullName evidence="1">Tetracyclin repressor-like C-terminal domain-containing protein</fullName>
    </recommendedName>
</protein>
<evidence type="ECO:0000259" key="1">
    <source>
        <dbReference type="Pfam" id="PF17929"/>
    </source>
</evidence>
<gene>
    <name evidence="2" type="ORF">G3I66_16205</name>
</gene>
<proteinExistence type="predicted"/>
<dbReference type="AlphaFoldDB" id="A0A6G3TEG2"/>
<reference evidence="2 3" key="1">
    <citation type="submission" date="2020-01" db="EMBL/GenBank/DDBJ databases">
        <title>Insect and environment-associated Actinomycetes.</title>
        <authorList>
            <person name="Currrie C."/>
            <person name="Chevrette M."/>
            <person name="Carlson C."/>
            <person name="Stubbendieck R."/>
            <person name="Wendt-Pienkowski E."/>
        </authorList>
    </citation>
    <scope>NUCLEOTIDE SEQUENCE [LARGE SCALE GENOMIC DNA]</scope>
    <source>
        <strain evidence="2 3">SID7739</strain>
    </source>
</reference>
<dbReference type="InterPro" id="IPR041483">
    <property type="entry name" value="TetR_C_34"/>
</dbReference>
<dbReference type="Pfam" id="PF17929">
    <property type="entry name" value="TetR_C_34"/>
    <property type="match status" value="1"/>
</dbReference>
<dbReference type="RefSeq" id="WP_164274941.1">
    <property type="nucleotide sequence ID" value="NZ_JAAGMQ010000458.1"/>
</dbReference>